<keyword evidence="2 10" id="KW-0812">Transmembrane</keyword>
<organism evidence="13 14">
    <name type="scientific">Penaeus vannamei</name>
    <name type="common">Whiteleg shrimp</name>
    <name type="synonym">Litopenaeus vannamei</name>
    <dbReference type="NCBI Taxonomy" id="6689"/>
    <lineage>
        <taxon>Eukaryota</taxon>
        <taxon>Metazoa</taxon>
        <taxon>Ecdysozoa</taxon>
        <taxon>Arthropoda</taxon>
        <taxon>Crustacea</taxon>
        <taxon>Multicrustacea</taxon>
        <taxon>Malacostraca</taxon>
        <taxon>Eumalacostraca</taxon>
        <taxon>Eucarida</taxon>
        <taxon>Decapoda</taxon>
        <taxon>Dendrobranchiata</taxon>
        <taxon>Penaeoidea</taxon>
        <taxon>Penaeidae</taxon>
        <taxon>Penaeus</taxon>
    </lineage>
</organism>
<dbReference type="InterPro" id="IPR036116">
    <property type="entry name" value="FN3_sf"/>
</dbReference>
<evidence type="ECO:0000256" key="1">
    <source>
        <dbReference type="ARBA" id="ARBA00004370"/>
    </source>
</evidence>
<dbReference type="InterPro" id="IPR050964">
    <property type="entry name" value="Striated_Muscle_Regulatory"/>
</dbReference>
<dbReference type="PRINTS" id="PR00014">
    <property type="entry name" value="FNTYPEIII"/>
</dbReference>
<evidence type="ECO:0000256" key="9">
    <source>
        <dbReference type="SAM" id="MobiDB-lite"/>
    </source>
</evidence>
<protein>
    <submittedName>
        <fullName evidence="13">Putative Down syndrome cell adhesion molecule-like protein Dscam2</fullName>
    </submittedName>
</protein>
<evidence type="ECO:0000313" key="14">
    <source>
        <dbReference type="Proteomes" id="UP000283509"/>
    </source>
</evidence>
<dbReference type="SMART" id="SM00408">
    <property type="entry name" value="IGc2"/>
    <property type="match status" value="1"/>
</dbReference>
<dbReference type="Pfam" id="PF13927">
    <property type="entry name" value="Ig_3"/>
    <property type="match status" value="1"/>
</dbReference>
<evidence type="ECO:0000256" key="7">
    <source>
        <dbReference type="ARBA" id="ARBA00023157"/>
    </source>
</evidence>
<feature type="region of interest" description="Disordered" evidence="9">
    <location>
        <begin position="677"/>
        <end position="726"/>
    </location>
</feature>
<dbReference type="InterPro" id="IPR003598">
    <property type="entry name" value="Ig_sub2"/>
</dbReference>
<feature type="region of interest" description="Disordered" evidence="9">
    <location>
        <begin position="824"/>
        <end position="887"/>
    </location>
</feature>
<feature type="domain" description="Ig-like" evidence="11">
    <location>
        <begin position="420"/>
        <end position="520"/>
    </location>
</feature>
<comment type="caution">
    <text evidence="13">The sequence shown here is derived from an EMBL/GenBank/DDBJ whole genome shotgun (WGS) entry which is preliminary data.</text>
</comment>
<keyword evidence="6 10" id="KW-0472">Membrane</keyword>
<feature type="compositionally biased region" description="Basic and acidic residues" evidence="9">
    <location>
        <begin position="692"/>
        <end position="704"/>
    </location>
</feature>
<dbReference type="PROSITE" id="PS50853">
    <property type="entry name" value="FN3"/>
    <property type="match status" value="4"/>
</dbReference>
<dbReference type="CDD" id="cd00063">
    <property type="entry name" value="FN3"/>
    <property type="match status" value="4"/>
</dbReference>
<evidence type="ECO:0000256" key="8">
    <source>
        <dbReference type="ARBA" id="ARBA00023319"/>
    </source>
</evidence>
<evidence type="ECO:0000256" key="3">
    <source>
        <dbReference type="ARBA" id="ARBA00022729"/>
    </source>
</evidence>
<sequence>MHRELTPTSLCFSSRLLFSSALPPSVDVPGPPSGVGVEEEGSRHLTLTWTPPEDSNAPISAYIVTFTSHDSQPSQEGLFGAPREVTVEGDQRRVRIEGLLPATMYVFTVVAENRVGRSQQSSPLRVKTQEEAPSGHPQNVRVVPVSSTALQVSWEPPHENLTHGTVLGYYLGYKDDSESEGGAYNFTTVGVDSVGVTTATLAGLRPHARYSVVLQAFNSRGAGPASPPALGTTLEDKPGAPPGHVTCETVTSSSVVVTWSPPPPRQANGIITNYRVTYTQMFSHEEGRTGSVVSEGLRATLTGLKPWTNYSVSVAASTRAGEGVQSLALVCTTEQDVPEAPARVKAVVSGPRAAVVSWAPPLRPRGRITRYTVHWASAGSRSMPHTRRVGPHVTHLTLHDLPHTTHEVWVTASTRMGEGPKSSVTVVTPSHTVGAGIWAVGGNLTAAWKEDVSLPCGAVGVPEPVLTWSHETLHIPESHSSRFTVQPDGTLTLTDIQRSDSGQYTCTASNHHGVDSWSVEDTGGASLQGATLHYRSAGGEWMTAEVEGSHRAYTAKGLRCGTLHHFYLTAHNHIVGSEIPPSRTYAVGGLDAGERYELRVTAFNSAGATPAHYKVITPGRGGTGMGVSAGGGVWGGAAPTSPVWRDPRVLVPAAVSALALLLTVTTVCVCLRRRPSNTPRQKEVPEGVTSSGEEKTAMQAREDVYTTVRRPPPAPPQSTPELRDHNGEYSEEDIYPYATATFQLGGGSPPPPAPPSPPTHSRPHSRGQNGFTALVYQAPSLHDVDSPNLVSRSLTPLSLSFAEKRVRMGARAIKRVATALITDSLGAEPSAEPGPPEGRSHEASERVSPGDSQVFTADRPSGERAGGSSYQPPWRETSLGDHRSGQGSIAVSEIARLTLPLGFRPRPMC</sequence>
<dbReference type="STRING" id="6689.A0A3R7PQJ2"/>
<keyword evidence="5 10" id="KW-1133">Transmembrane helix</keyword>
<evidence type="ECO:0000259" key="11">
    <source>
        <dbReference type="PROSITE" id="PS50835"/>
    </source>
</evidence>
<feature type="domain" description="Fibronectin type-III" evidence="12">
    <location>
        <begin position="340"/>
        <end position="432"/>
    </location>
</feature>
<dbReference type="InterPro" id="IPR003599">
    <property type="entry name" value="Ig_sub"/>
</dbReference>
<dbReference type="GO" id="GO:0016020">
    <property type="term" value="C:membrane"/>
    <property type="evidence" value="ECO:0007669"/>
    <property type="project" value="UniProtKB-SubCell"/>
</dbReference>
<dbReference type="SMART" id="SM00060">
    <property type="entry name" value="FN3"/>
    <property type="match status" value="5"/>
</dbReference>
<evidence type="ECO:0000313" key="13">
    <source>
        <dbReference type="EMBL" id="ROT79492.1"/>
    </source>
</evidence>
<dbReference type="InterPro" id="IPR007110">
    <property type="entry name" value="Ig-like_dom"/>
</dbReference>
<dbReference type="Proteomes" id="UP000283509">
    <property type="component" value="Unassembled WGS sequence"/>
</dbReference>
<dbReference type="EMBL" id="QCYY01001234">
    <property type="protein sequence ID" value="ROT79492.1"/>
    <property type="molecule type" value="Genomic_DNA"/>
</dbReference>
<reference evidence="13 14" key="1">
    <citation type="submission" date="2018-04" db="EMBL/GenBank/DDBJ databases">
        <authorList>
            <person name="Zhang X."/>
            <person name="Yuan J."/>
            <person name="Li F."/>
            <person name="Xiang J."/>
        </authorList>
    </citation>
    <scope>NUCLEOTIDE SEQUENCE [LARGE SCALE GENOMIC DNA]</scope>
    <source>
        <tissue evidence="13">Muscle</tissue>
    </source>
</reference>
<dbReference type="CDD" id="cd00096">
    <property type="entry name" value="Ig"/>
    <property type="match status" value="1"/>
</dbReference>
<dbReference type="InterPro" id="IPR036179">
    <property type="entry name" value="Ig-like_dom_sf"/>
</dbReference>
<dbReference type="SMART" id="SM00409">
    <property type="entry name" value="IG"/>
    <property type="match status" value="1"/>
</dbReference>
<accession>A0A3R7PQJ2</accession>
<feature type="domain" description="Fibronectin type-III" evidence="12">
    <location>
        <begin position="241"/>
        <end position="336"/>
    </location>
</feature>
<evidence type="ECO:0000256" key="5">
    <source>
        <dbReference type="ARBA" id="ARBA00022989"/>
    </source>
</evidence>
<dbReference type="FunFam" id="2.60.40.10:FF:000093">
    <property type="entry name" value="Down syndrome cell adhesion molecule, isoform B"/>
    <property type="match status" value="1"/>
</dbReference>
<dbReference type="AlphaFoldDB" id="A0A3R7PQJ2"/>
<evidence type="ECO:0000259" key="12">
    <source>
        <dbReference type="PROSITE" id="PS50853"/>
    </source>
</evidence>
<dbReference type="InterPro" id="IPR003961">
    <property type="entry name" value="FN3_dom"/>
</dbReference>
<feature type="compositionally biased region" description="Pro residues" evidence="9">
    <location>
        <begin position="748"/>
        <end position="760"/>
    </location>
</feature>
<feature type="transmembrane region" description="Helical" evidence="10">
    <location>
        <begin position="649"/>
        <end position="671"/>
    </location>
</feature>
<evidence type="ECO:0000256" key="2">
    <source>
        <dbReference type="ARBA" id="ARBA00022692"/>
    </source>
</evidence>
<feature type="domain" description="Fibronectin type-III" evidence="12">
    <location>
        <begin position="136"/>
        <end position="236"/>
    </location>
</feature>
<dbReference type="FunFam" id="2.60.40.10:FF:000032">
    <property type="entry name" value="palladin isoform X1"/>
    <property type="match status" value="1"/>
</dbReference>
<evidence type="ECO:0000256" key="4">
    <source>
        <dbReference type="ARBA" id="ARBA00022737"/>
    </source>
</evidence>
<feature type="region of interest" description="Disordered" evidence="9">
    <location>
        <begin position="118"/>
        <end position="140"/>
    </location>
</feature>
<dbReference type="PANTHER" id="PTHR13817:SF102">
    <property type="entry name" value="DOWN SYNDROME CELL ADHESION MOLECULE-LIKE PROTEIN DSCAM2"/>
    <property type="match status" value="1"/>
</dbReference>
<gene>
    <name evidence="13" type="ORF">C7M84_001790</name>
</gene>
<dbReference type="Pfam" id="PF00041">
    <property type="entry name" value="fn3"/>
    <property type="match status" value="4"/>
</dbReference>
<comment type="subcellular location">
    <subcellularLocation>
        <location evidence="1">Membrane</location>
    </subcellularLocation>
</comment>
<dbReference type="PROSITE" id="PS50835">
    <property type="entry name" value="IG_LIKE"/>
    <property type="match status" value="1"/>
</dbReference>
<proteinExistence type="predicted"/>
<reference evidence="13 14" key="2">
    <citation type="submission" date="2019-01" db="EMBL/GenBank/DDBJ databases">
        <title>The decoding of complex shrimp genome reveals the adaptation for benthos swimmer, frequently molting mechanism and breeding impact on genome.</title>
        <authorList>
            <person name="Sun Y."/>
            <person name="Gao Y."/>
            <person name="Yu Y."/>
        </authorList>
    </citation>
    <scope>NUCLEOTIDE SEQUENCE [LARGE SCALE GENOMIC DNA]</scope>
    <source>
        <tissue evidence="13">Muscle</tissue>
    </source>
</reference>
<feature type="domain" description="Fibronectin type-III" evidence="12">
    <location>
        <begin position="31"/>
        <end position="131"/>
    </location>
</feature>
<dbReference type="PANTHER" id="PTHR13817">
    <property type="entry name" value="TITIN"/>
    <property type="match status" value="1"/>
</dbReference>
<dbReference type="InterPro" id="IPR013783">
    <property type="entry name" value="Ig-like_fold"/>
</dbReference>
<dbReference type="OrthoDB" id="6379740at2759"/>
<evidence type="ECO:0000256" key="10">
    <source>
        <dbReference type="SAM" id="Phobius"/>
    </source>
</evidence>
<dbReference type="SUPFAM" id="SSF49265">
    <property type="entry name" value="Fibronectin type III"/>
    <property type="match status" value="3"/>
</dbReference>
<evidence type="ECO:0000256" key="6">
    <source>
        <dbReference type="ARBA" id="ARBA00023136"/>
    </source>
</evidence>
<keyword evidence="7" id="KW-1015">Disulfide bond</keyword>
<keyword evidence="4" id="KW-0677">Repeat</keyword>
<feature type="region of interest" description="Disordered" evidence="9">
    <location>
        <begin position="741"/>
        <end position="768"/>
    </location>
</feature>
<keyword evidence="3" id="KW-0732">Signal</keyword>
<dbReference type="Gene3D" id="2.60.40.10">
    <property type="entry name" value="Immunoglobulins"/>
    <property type="match status" value="6"/>
</dbReference>
<dbReference type="SUPFAM" id="SSF48726">
    <property type="entry name" value="Immunoglobulin"/>
    <property type="match status" value="1"/>
</dbReference>
<dbReference type="FunFam" id="2.60.40.10:FF:000028">
    <property type="entry name" value="Neuronal cell adhesion molecule"/>
    <property type="match status" value="1"/>
</dbReference>
<name>A0A3R7PQJ2_PENVA</name>
<keyword evidence="14" id="KW-1185">Reference proteome</keyword>
<keyword evidence="8" id="KW-0393">Immunoglobulin domain</keyword>